<dbReference type="InterPro" id="IPR029058">
    <property type="entry name" value="AB_hydrolase_fold"/>
</dbReference>
<dbReference type="GO" id="GO:0004252">
    <property type="term" value="F:serine-type endopeptidase activity"/>
    <property type="evidence" value="ECO:0007669"/>
    <property type="project" value="UniProtKB-UniRule"/>
</dbReference>
<dbReference type="InterPro" id="IPR002471">
    <property type="entry name" value="Pept_S9_AS"/>
</dbReference>
<keyword evidence="4 7" id="KW-0645">Protease</keyword>
<dbReference type="PANTHER" id="PTHR42881:SF2">
    <property type="entry name" value="PROLYL ENDOPEPTIDASE"/>
    <property type="match status" value="1"/>
</dbReference>
<sequence>MFGAQVFAVVASLLFFGDFCIATSRGVAYEKSTFSTVVYPRARRDDTIIEDFHGTKVADPYRWLENPDAPETRRFVYELNAISRPFFNAAPSRNQIRAKLNTLFNYEKFWCPIKYGRYYYYSHNTGSQNQNVIYRRLTLKDKGEVFLDPNAISWDGSVSISLQAWTEDGSIFAYGLSEKGSDWITVKFRDVNKRDLRDVIQGVQQSELAWLRDNSGIFYSKYPNYKGTSVERNEYHSLYFHSMGTDSSNDVIVYDMRKQPGYKIDATVSTDGRYLIISVDGGAAESNNLYYYELSNFKPALGKIVPKPLFDKLDAKYTYIDNDGDTMVILTNKDAPNFKLIRISLKNHSASDLIPESKRRILDDAVAVAGQLLLVAYIANVKHVLQVHDSRSGSLVFTLPPRGGTVKEISAKKTSSEVFISFESFIEPKTVYRIDLASRKGKRLPALQEIWRSRFNGLDKSDFMVQQVFYKSKDSTVVPMYIVSERSLTRNGDIPVLLRGYGGFSTSVMPHISYDILFVKYFKGIVASANIRGGGEYGENWHKGGIRGNKQNAVDDFISAAEFLINNSYTRSKKLAIAGSSNGGLLVAICAQQRPELFGAVVGNVGLFDMLRYHKFTSGAYWKTEYGDPDYAKDFKYIYKYSPLHNIRYPMSGQWPATLMMTADHDDRVVPSHTLKYAATLYNMVKEHPEQTNPILFRIDQNSGHGKGKSAAKMVAETVDVYSFLQRVLQLRWTE</sequence>
<feature type="chain" id="PRO_5041465589" description="Prolyl endopeptidase" evidence="8">
    <location>
        <begin position="23"/>
        <end position="735"/>
    </location>
</feature>
<proteinExistence type="inferred from homology"/>
<keyword evidence="12" id="KW-1185">Reference proteome</keyword>
<comment type="catalytic activity">
    <reaction evidence="1">
        <text>Hydrolysis of Pro-|-Xaa &gt;&gt; Ala-|-Xaa in oligopeptides.</text>
        <dbReference type="EC" id="3.4.21.26"/>
    </reaction>
</comment>
<dbReference type="PROSITE" id="PS00708">
    <property type="entry name" value="PRO_ENDOPEP_SER"/>
    <property type="match status" value="1"/>
</dbReference>
<evidence type="ECO:0000259" key="10">
    <source>
        <dbReference type="Pfam" id="PF02897"/>
    </source>
</evidence>
<dbReference type="Pfam" id="PF02897">
    <property type="entry name" value="Peptidase_S9_N"/>
    <property type="match status" value="1"/>
</dbReference>
<name>A0AA36GQD9_CYLNA</name>
<dbReference type="PRINTS" id="PR00862">
    <property type="entry name" value="PROLIGOPTASE"/>
</dbReference>
<comment type="caution">
    <text evidence="11">The sequence shown here is derived from an EMBL/GenBank/DDBJ whole genome shotgun (WGS) entry which is preliminary data.</text>
</comment>
<dbReference type="Gene3D" id="3.40.50.1820">
    <property type="entry name" value="alpha/beta hydrolase"/>
    <property type="match status" value="1"/>
</dbReference>
<dbReference type="GO" id="GO:0006508">
    <property type="term" value="P:proteolysis"/>
    <property type="evidence" value="ECO:0007669"/>
    <property type="project" value="UniProtKB-KW"/>
</dbReference>
<organism evidence="11 12">
    <name type="scientific">Cylicocyclus nassatus</name>
    <name type="common">Nematode worm</name>
    <dbReference type="NCBI Taxonomy" id="53992"/>
    <lineage>
        <taxon>Eukaryota</taxon>
        <taxon>Metazoa</taxon>
        <taxon>Ecdysozoa</taxon>
        <taxon>Nematoda</taxon>
        <taxon>Chromadorea</taxon>
        <taxon>Rhabditida</taxon>
        <taxon>Rhabditina</taxon>
        <taxon>Rhabditomorpha</taxon>
        <taxon>Strongyloidea</taxon>
        <taxon>Strongylidae</taxon>
        <taxon>Cylicocyclus</taxon>
    </lineage>
</organism>
<feature type="domain" description="Peptidase S9 prolyl oligopeptidase catalytic" evidence="9">
    <location>
        <begin position="523"/>
        <end position="730"/>
    </location>
</feature>
<comment type="similarity">
    <text evidence="2 7">Belongs to the peptidase S9A family.</text>
</comment>
<dbReference type="EMBL" id="CATQJL010000112">
    <property type="protein sequence ID" value="CAJ0596277.1"/>
    <property type="molecule type" value="Genomic_DNA"/>
</dbReference>
<evidence type="ECO:0000256" key="3">
    <source>
        <dbReference type="ARBA" id="ARBA00016310"/>
    </source>
</evidence>
<dbReference type="Proteomes" id="UP001176961">
    <property type="component" value="Unassembled WGS sequence"/>
</dbReference>
<dbReference type="PANTHER" id="PTHR42881">
    <property type="entry name" value="PROLYL ENDOPEPTIDASE"/>
    <property type="match status" value="1"/>
</dbReference>
<dbReference type="Pfam" id="PF00326">
    <property type="entry name" value="Peptidase_S9"/>
    <property type="match status" value="1"/>
</dbReference>
<gene>
    <name evidence="11" type="ORF">CYNAS_LOCUS8260</name>
</gene>
<reference evidence="11" key="1">
    <citation type="submission" date="2023-07" db="EMBL/GenBank/DDBJ databases">
        <authorList>
            <consortium name="CYATHOMIX"/>
        </authorList>
    </citation>
    <scope>NUCLEOTIDE SEQUENCE</scope>
    <source>
        <strain evidence="11">N/A</strain>
    </source>
</reference>
<dbReference type="GO" id="GO:0070012">
    <property type="term" value="F:oligopeptidase activity"/>
    <property type="evidence" value="ECO:0007669"/>
    <property type="project" value="TreeGrafter"/>
</dbReference>
<dbReference type="AlphaFoldDB" id="A0AA36GQD9"/>
<dbReference type="Gene3D" id="2.130.10.120">
    <property type="entry name" value="Prolyl oligopeptidase, N-terminal domain"/>
    <property type="match status" value="1"/>
</dbReference>
<evidence type="ECO:0000256" key="5">
    <source>
        <dbReference type="ARBA" id="ARBA00022801"/>
    </source>
</evidence>
<dbReference type="InterPro" id="IPR023302">
    <property type="entry name" value="Pept_S9A_N"/>
</dbReference>
<keyword evidence="8" id="KW-0732">Signal</keyword>
<evidence type="ECO:0000256" key="6">
    <source>
        <dbReference type="ARBA" id="ARBA00022825"/>
    </source>
</evidence>
<evidence type="ECO:0000259" key="9">
    <source>
        <dbReference type="Pfam" id="PF00326"/>
    </source>
</evidence>
<keyword evidence="6 7" id="KW-0720">Serine protease</keyword>
<evidence type="ECO:0000313" key="11">
    <source>
        <dbReference type="EMBL" id="CAJ0596277.1"/>
    </source>
</evidence>
<dbReference type="InterPro" id="IPR051167">
    <property type="entry name" value="Prolyl_oligopep/macrocyclase"/>
</dbReference>
<dbReference type="FunFam" id="3.40.50.1820:FF:000005">
    <property type="entry name" value="Prolyl endopeptidase"/>
    <property type="match status" value="1"/>
</dbReference>
<accession>A0AA36GQD9</accession>
<dbReference type="GO" id="GO:0005829">
    <property type="term" value="C:cytosol"/>
    <property type="evidence" value="ECO:0007669"/>
    <property type="project" value="TreeGrafter"/>
</dbReference>
<evidence type="ECO:0000313" key="12">
    <source>
        <dbReference type="Proteomes" id="UP001176961"/>
    </source>
</evidence>
<dbReference type="EC" id="3.4.21.-" evidence="7"/>
<feature type="domain" description="Peptidase S9A N-terminal" evidence="10">
    <location>
        <begin position="40"/>
        <end position="440"/>
    </location>
</feature>
<dbReference type="FunFam" id="2.130.10.120:FF:000001">
    <property type="entry name" value="Prolyl endopeptidase"/>
    <property type="match status" value="1"/>
</dbReference>
<feature type="signal peptide" evidence="8">
    <location>
        <begin position="1"/>
        <end position="22"/>
    </location>
</feature>
<evidence type="ECO:0000256" key="8">
    <source>
        <dbReference type="SAM" id="SignalP"/>
    </source>
</evidence>
<keyword evidence="5 7" id="KW-0378">Hydrolase</keyword>
<evidence type="ECO:0000256" key="4">
    <source>
        <dbReference type="ARBA" id="ARBA00022670"/>
    </source>
</evidence>
<dbReference type="SUPFAM" id="SSF50993">
    <property type="entry name" value="Peptidase/esterase 'gauge' domain"/>
    <property type="match status" value="1"/>
</dbReference>
<evidence type="ECO:0000256" key="2">
    <source>
        <dbReference type="ARBA" id="ARBA00005228"/>
    </source>
</evidence>
<evidence type="ECO:0000256" key="7">
    <source>
        <dbReference type="RuleBase" id="RU368024"/>
    </source>
</evidence>
<evidence type="ECO:0000256" key="1">
    <source>
        <dbReference type="ARBA" id="ARBA00001070"/>
    </source>
</evidence>
<protein>
    <recommendedName>
        <fullName evidence="3 7">Prolyl endopeptidase</fullName>
        <ecNumber evidence="7">3.4.21.-</ecNumber>
    </recommendedName>
</protein>
<dbReference type="SUPFAM" id="SSF53474">
    <property type="entry name" value="alpha/beta-Hydrolases"/>
    <property type="match status" value="1"/>
</dbReference>
<dbReference type="InterPro" id="IPR002470">
    <property type="entry name" value="Peptidase_S9A"/>
</dbReference>
<dbReference type="InterPro" id="IPR001375">
    <property type="entry name" value="Peptidase_S9_cat"/>
</dbReference>